<evidence type="ECO:0000313" key="4">
    <source>
        <dbReference type="Proteomes" id="UP000005239"/>
    </source>
</evidence>
<accession>A0A8R1YAP7</accession>
<keyword evidence="2" id="KW-0472">Membrane</keyword>
<keyword evidence="2" id="KW-0812">Transmembrane</keyword>
<dbReference type="Proteomes" id="UP000005239">
    <property type="component" value="Unassembled WGS sequence"/>
</dbReference>
<reference evidence="4" key="1">
    <citation type="journal article" date="2008" name="Nat. Genet.">
        <title>The Pristionchus pacificus genome provides a unique perspective on nematode lifestyle and parasitism.</title>
        <authorList>
            <person name="Dieterich C."/>
            <person name="Clifton S.W."/>
            <person name="Schuster L.N."/>
            <person name="Chinwalla A."/>
            <person name="Delehaunty K."/>
            <person name="Dinkelacker I."/>
            <person name="Fulton L."/>
            <person name="Fulton R."/>
            <person name="Godfrey J."/>
            <person name="Minx P."/>
            <person name="Mitreva M."/>
            <person name="Roeseler W."/>
            <person name="Tian H."/>
            <person name="Witte H."/>
            <person name="Yang S.P."/>
            <person name="Wilson R.K."/>
            <person name="Sommer R.J."/>
        </authorList>
    </citation>
    <scope>NUCLEOTIDE SEQUENCE [LARGE SCALE GENOMIC DNA]</scope>
    <source>
        <strain evidence="4">PS312</strain>
    </source>
</reference>
<dbReference type="InterPro" id="IPR034122">
    <property type="entry name" value="Retropepsin-like_bacterial"/>
</dbReference>
<reference evidence="3" key="2">
    <citation type="submission" date="2022-06" db="UniProtKB">
        <authorList>
            <consortium name="EnsemblMetazoa"/>
        </authorList>
    </citation>
    <scope>IDENTIFICATION</scope>
    <source>
        <strain evidence="3">PS312</strain>
    </source>
</reference>
<accession>A0A2A6BKX5</accession>
<feature type="compositionally biased region" description="Acidic residues" evidence="1">
    <location>
        <begin position="345"/>
        <end position="364"/>
    </location>
</feature>
<feature type="transmembrane region" description="Helical" evidence="2">
    <location>
        <begin position="1063"/>
        <end position="1088"/>
    </location>
</feature>
<dbReference type="InterPro" id="IPR021109">
    <property type="entry name" value="Peptidase_aspartic_dom_sf"/>
</dbReference>
<feature type="region of interest" description="Disordered" evidence="1">
    <location>
        <begin position="17"/>
        <end position="40"/>
    </location>
</feature>
<dbReference type="OrthoDB" id="5868531at2759"/>
<dbReference type="SUPFAM" id="SSF50630">
    <property type="entry name" value="Acid proteases"/>
    <property type="match status" value="1"/>
</dbReference>
<dbReference type="Pfam" id="PF13975">
    <property type="entry name" value="gag-asp_proteas"/>
    <property type="match status" value="1"/>
</dbReference>
<evidence type="ECO:0000256" key="2">
    <source>
        <dbReference type="SAM" id="Phobius"/>
    </source>
</evidence>
<dbReference type="CDD" id="cd05483">
    <property type="entry name" value="retropepsin_like_bacteria"/>
    <property type="match status" value="1"/>
</dbReference>
<keyword evidence="4" id="KW-1185">Reference proteome</keyword>
<protein>
    <submittedName>
        <fullName evidence="3">Uncharacterized protein</fullName>
    </submittedName>
</protein>
<gene>
    <name evidence="3" type="primary">WBGene00100470</name>
</gene>
<keyword evidence="2" id="KW-1133">Transmembrane helix</keyword>
<evidence type="ECO:0000313" key="3">
    <source>
        <dbReference type="EnsemblMetazoa" id="PPA10916.1"/>
    </source>
</evidence>
<evidence type="ECO:0000256" key="1">
    <source>
        <dbReference type="SAM" id="MobiDB-lite"/>
    </source>
</evidence>
<proteinExistence type="predicted"/>
<sequence length="1422" mass="160273">MNLGPLRQLWWTTSAGRARHRRSRCQEPSSSSRSPHHRQGALIIVKEPSSSSRSPRHRQGALIIVKEPSSSSRSPRHRQGALVTLSLFSLFNPLPSPANPPRYKEYEMAAHPLACGRIQPPVFEKHGAKSYAEFVTEFYDYLNCIESTTEQAKRMLPTLLRGEARIIYQMIPFPIRMDDTIDMDVLIKEFESRLFSESELELYKDEMKAMRQDGRPVHVFADEIRRIAEKAYPGSTTEMAKNRDREARESFISGLDDNIRLDVRKAAPIGFGLAVKSAMQMESIIKKEKKDAKIDSLIQGGMTNGTIHGTNIPPGEDISEVEDQEEITVTIEDLDLDMDKDNIEDREEEEEIVVETTSEEEIEEEVTKDIVEDTGTDRIKNRLTIKKGINKEREEEDLADVSMECISVPSSLSSAFLSYKQSMVKATFRSSNSANQEKVNSTVAEVEATKCMKEKFEICFGHIFMIRGTEDRRRLEYQPTTREECLTMSKDRSIYGRQLTKIDTGRYSTELSENGTPSRTWFSDSCVIVYNYILETGIVGVIENNKVISPLFLNKECLIQDEQCTTSDAIIIWRYSEKEHVVPQCRFLSVANFTEALIDSNYIIIETATTAFRFDSSSPIPFNKKRCFSNHPHKTTTGAFITFPRYPNVVNMTEYIRSIERKSRRRRTMRTTTEDILLIKKEYSLFIPPFTSNRILELDTTSCYDVTLGNLYLQLKVTPRDIRFLLLNYDHEDLNFVMKRLLLMKLNHQNLNKFVNSLQEYEFQQRYFKVFGESSPYPTARTAKREVLKKLSLIKSNVTKYSIFNPEIDDYLKKKAEPLRVPKNETKNLDKIIEVLSSCYEAAIKAAAKTEEELKLVDFLLGNIEENPSSQPTDPPTTEFTIDTLIGSTAQPNVIASSIHSSHPTTTDRITSTTVIPTTTKFSSTTSQPLSIEPYIGAGGSDAEINYIKSAYDKEEDVHSLQVNVSTLPAGEDLEMSPKLSLIDFASPNFYESVRTSSFPTRLAVSFGQQIRSMRLTQMKLIDVIHGEGDAFQSGIKDALINTTSNSISTITSTLTGKLLKMILTYGGIAIAIIVSALLLVCIIKILIVKYYISAAVSSIPLPLNAVVVEPEPAPIFRFNNNSNRMLQVNAISSTDPPVLIPITIKNRTFPALWDTGSGTTFLKRKTAEAIGVLKKMKPCEVRAMAVGGYVVEFIGSVTLEIRIGNCRVNLDVQVSKDSDCPTDVLLGTDLMKSVELNGFPTRVELVNQRILIGDTPIPFIDPNISRTTTITDVFSVQETTIPAGQRREIPVKIDTTMADDVIYQLEPVMDELDFENAFFNPLQGEAKTIVCVQNRSSFSVRIAALTTIGVGSTHTPHLQPYCPPELEWKDPLPEKKDKNYQFITELNLTDTKLSESGQKRLKKSIMTNQEAFYTGNGEPVG</sequence>
<name>A0A2A6BKX5_PRIPA</name>
<organism evidence="3 4">
    <name type="scientific">Pristionchus pacificus</name>
    <name type="common">Parasitic nematode worm</name>
    <dbReference type="NCBI Taxonomy" id="54126"/>
    <lineage>
        <taxon>Eukaryota</taxon>
        <taxon>Metazoa</taxon>
        <taxon>Ecdysozoa</taxon>
        <taxon>Nematoda</taxon>
        <taxon>Chromadorea</taxon>
        <taxon>Rhabditida</taxon>
        <taxon>Rhabditina</taxon>
        <taxon>Diplogasteromorpha</taxon>
        <taxon>Diplogasteroidea</taxon>
        <taxon>Neodiplogasteridae</taxon>
        <taxon>Pristionchus</taxon>
    </lineage>
</organism>
<dbReference type="EnsemblMetazoa" id="PPA10916.1">
    <property type="protein sequence ID" value="PPA10916.1"/>
    <property type="gene ID" value="WBGene00100470"/>
</dbReference>
<dbReference type="Gene3D" id="2.40.70.10">
    <property type="entry name" value="Acid Proteases"/>
    <property type="match status" value="1"/>
</dbReference>
<feature type="region of interest" description="Disordered" evidence="1">
    <location>
        <begin position="345"/>
        <end position="365"/>
    </location>
</feature>